<name>A0A0A9CF97_ARUDO</name>
<protein>
    <submittedName>
        <fullName evidence="1">Uncharacterized protein</fullName>
    </submittedName>
</protein>
<evidence type="ECO:0000313" key="1">
    <source>
        <dbReference type="EMBL" id="JAD70167.1"/>
    </source>
</evidence>
<proteinExistence type="predicted"/>
<sequence>MNTSSEFLIVFDSSSVQTTSLLHKTIKVKVLYNMINRTVRLMLSLCTGASPAKGLRAPCLIGLRAPCA</sequence>
<dbReference type="AlphaFoldDB" id="A0A0A9CF97"/>
<dbReference type="EMBL" id="GBRH01227728">
    <property type="protein sequence ID" value="JAD70167.1"/>
    <property type="molecule type" value="Transcribed_RNA"/>
</dbReference>
<organism evidence="1">
    <name type="scientific">Arundo donax</name>
    <name type="common">Giant reed</name>
    <name type="synonym">Donax arundinaceus</name>
    <dbReference type="NCBI Taxonomy" id="35708"/>
    <lineage>
        <taxon>Eukaryota</taxon>
        <taxon>Viridiplantae</taxon>
        <taxon>Streptophyta</taxon>
        <taxon>Embryophyta</taxon>
        <taxon>Tracheophyta</taxon>
        <taxon>Spermatophyta</taxon>
        <taxon>Magnoliopsida</taxon>
        <taxon>Liliopsida</taxon>
        <taxon>Poales</taxon>
        <taxon>Poaceae</taxon>
        <taxon>PACMAD clade</taxon>
        <taxon>Arundinoideae</taxon>
        <taxon>Arundineae</taxon>
        <taxon>Arundo</taxon>
    </lineage>
</organism>
<accession>A0A0A9CF97</accession>
<reference evidence="1" key="2">
    <citation type="journal article" date="2015" name="Data Brief">
        <title>Shoot transcriptome of the giant reed, Arundo donax.</title>
        <authorList>
            <person name="Barrero R.A."/>
            <person name="Guerrero F.D."/>
            <person name="Moolhuijzen P."/>
            <person name="Goolsby J.A."/>
            <person name="Tidwell J."/>
            <person name="Bellgard S.E."/>
            <person name="Bellgard M.I."/>
        </authorList>
    </citation>
    <scope>NUCLEOTIDE SEQUENCE</scope>
    <source>
        <tissue evidence="1">Shoot tissue taken approximately 20 cm above the soil surface</tissue>
    </source>
</reference>
<reference evidence="1" key="1">
    <citation type="submission" date="2014-09" db="EMBL/GenBank/DDBJ databases">
        <authorList>
            <person name="Magalhaes I.L.F."/>
            <person name="Oliveira U."/>
            <person name="Santos F.R."/>
            <person name="Vidigal T.H.D.A."/>
            <person name="Brescovit A.D."/>
            <person name="Santos A.J."/>
        </authorList>
    </citation>
    <scope>NUCLEOTIDE SEQUENCE</scope>
    <source>
        <tissue evidence="1">Shoot tissue taken approximately 20 cm above the soil surface</tissue>
    </source>
</reference>